<name>A0A2N3X1C8_9PSEU</name>
<organism evidence="2 3">
    <name type="scientific">Amycolatopsis echigonensis</name>
    <dbReference type="NCBI Taxonomy" id="2576905"/>
    <lineage>
        <taxon>Bacteria</taxon>
        <taxon>Bacillati</taxon>
        <taxon>Actinomycetota</taxon>
        <taxon>Actinomycetes</taxon>
        <taxon>Pseudonocardiales</taxon>
        <taxon>Pseudonocardiaceae</taxon>
        <taxon>Amycolatopsis</taxon>
    </lineage>
</organism>
<accession>A0A2N3X1C8</accession>
<evidence type="ECO:0000313" key="2">
    <source>
        <dbReference type="EMBL" id="PKV99925.1"/>
    </source>
</evidence>
<keyword evidence="3" id="KW-1185">Reference proteome</keyword>
<dbReference type="Pfam" id="PF12840">
    <property type="entry name" value="HTH_20"/>
    <property type="match status" value="1"/>
</dbReference>
<dbReference type="EMBL" id="PJMY01000002">
    <property type="protein sequence ID" value="PKV99925.1"/>
    <property type="molecule type" value="Genomic_DNA"/>
</dbReference>
<proteinExistence type="predicted"/>
<evidence type="ECO:0000256" key="1">
    <source>
        <dbReference type="SAM" id="MobiDB-lite"/>
    </source>
</evidence>
<comment type="caution">
    <text evidence="2">The sequence shown here is derived from an EMBL/GenBank/DDBJ whole genome shotgun (WGS) entry which is preliminary data.</text>
</comment>
<reference evidence="2 3" key="1">
    <citation type="submission" date="2017-12" db="EMBL/GenBank/DDBJ databases">
        <title>Sequencing the genomes of 1000 Actinobacteria strains.</title>
        <authorList>
            <person name="Klenk H.-P."/>
        </authorList>
    </citation>
    <scope>NUCLEOTIDE SEQUENCE [LARGE SCALE GENOMIC DNA]</scope>
    <source>
        <strain evidence="2 3">DSM 45165</strain>
    </source>
</reference>
<dbReference type="SUPFAM" id="SSF46785">
    <property type="entry name" value="Winged helix' DNA-binding domain"/>
    <property type="match status" value="1"/>
</dbReference>
<dbReference type="Gene3D" id="1.10.10.10">
    <property type="entry name" value="Winged helix-like DNA-binding domain superfamily/Winged helix DNA-binding domain"/>
    <property type="match status" value="1"/>
</dbReference>
<gene>
    <name evidence="2" type="ORF">ATK30_0922</name>
</gene>
<dbReference type="Proteomes" id="UP000233750">
    <property type="component" value="Unassembled WGS sequence"/>
</dbReference>
<dbReference type="AlphaFoldDB" id="A0A2N3X1C8"/>
<dbReference type="InterPro" id="IPR036390">
    <property type="entry name" value="WH_DNA-bd_sf"/>
</dbReference>
<feature type="region of interest" description="Disordered" evidence="1">
    <location>
        <begin position="74"/>
        <end position="94"/>
    </location>
</feature>
<dbReference type="InterPro" id="IPR036388">
    <property type="entry name" value="WH-like_DNA-bd_sf"/>
</dbReference>
<protein>
    <submittedName>
        <fullName evidence="2">ArsR family transcriptional regulator</fullName>
    </submittedName>
</protein>
<evidence type="ECO:0000313" key="3">
    <source>
        <dbReference type="Proteomes" id="UP000233750"/>
    </source>
</evidence>
<dbReference type="RefSeq" id="WP_101434413.1">
    <property type="nucleotide sequence ID" value="NZ_PJMY01000002.1"/>
</dbReference>
<dbReference type="OrthoDB" id="3399802at2"/>
<sequence>MGSDQGRDQDAISGLSSLDDPVRRRLYEYVRSRDEPVARDDAAAAAGISRTLAAYHLDKLAEAGLLATSYARAAGRGGPGAGRPAKRYARAQRELSASVPPRDYGLLAGVLAEAIAADDTGAVQHAMSAAAYQAGRAASDPDLHAALRACGYEPSTTADGDVELRNCPFHQLARRHTDLVCGLNLHLIRGLLDGSAPSPARAVLAPRPGRCCVRILGAPISADPERQATPPGDHR</sequence>